<proteinExistence type="predicted"/>
<dbReference type="Proteomes" id="UP000799778">
    <property type="component" value="Unassembled WGS sequence"/>
</dbReference>
<keyword evidence="1" id="KW-1133">Transmembrane helix</keyword>
<evidence type="ECO:0000256" key="1">
    <source>
        <dbReference type="SAM" id="Phobius"/>
    </source>
</evidence>
<dbReference type="GeneID" id="54284791"/>
<dbReference type="RefSeq" id="XP_033385401.1">
    <property type="nucleotide sequence ID" value="XM_033527394.1"/>
</dbReference>
<accession>A0A6A5XV19</accession>
<organism evidence="2 3">
    <name type="scientific">Aaosphaeria arxii CBS 175.79</name>
    <dbReference type="NCBI Taxonomy" id="1450172"/>
    <lineage>
        <taxon>Eukaryota</taxon>
        <taxon>Fungi</taxon>
        <taxon>Dikarya</taxon>
        <taxon>Ascomycota</taxon>
        <taxon>Pezizomycotina</taxon>
        <taxon>Dothideomycetes</taxon>
        <taxon>Pleosporomycetidae</taxon>
        <taxon>Pleosporales</taxon>
        <taxon>Pleosporales incertae sedis</taxon>
        <taxon>Aaosphaeria</taxon>
    </lineage>
</organism>
<gene>
    <name evidence="2" type="ORF">BU24DRAFT_420090</name>
</gene>
<keyword evidence="3" id="KW-1185">Reference proteome</keyword>
<reference evidence="2" key="1">
    <citation type="journal article" date="2020" name="Stud. Mycol.">
        <title>101 Dothideomycetes genomes: a test case for predicting lifestyles and emergence of pathogens.</title>
        <authorList>
            <person name="Haridas S."/>
            <person name="Albert R."/>
            <person name="Binder M."/>
            <person name="Bloem J."/>
            <person name="Labutti K."/>
            <person name="Salamov A."/>
            <person name="Andreopoulos B."/>
            <person name="Baker S."/>
            <person name="Barry K."/>
            <person name="Bills G."/>
            <person name="Bluhm B."/>
            <person name="Cannon C."/>
            <person name="Castanera R."/>
            <person name="Culley D."/>
            <person name="Daum C."/>
            <person name="Ezra D."/>
            <person name="Gonzalez J."/>
            <person name="Henrissat B."/>
            <person name="Kuo A."/>
            <person name="Liang C."/>
            <person name="Lipzen A."/>
            <person name="Lutzoni F."/>
            <person name="Magnuson J."/>
            <person name="Mondo S."/>
            <person name="Nolan M."/>
            <person name="Ohm R."/>
            <person name="Pangilinan J."/>
            <person name="Park H.-J."/>
            <person name="Ramirez L."/>
            <person name="Alfaro M."/>
            <person name="Sun H."/>
            <person name="Tritt A."/>
            <person name="Yoshinaga Y."/>
            <person name="Zwiers L.-H."/>
            <person name="Turgeon B."/>
            <person name="Goodwin S."/>
            <person name="Spatafora J."/>
            <person name="Crous P."/>
            <person name="Grigoriev I."/>
        </authorList>
    </citation>
    <scope>NUCLEOTIDE SEQUENCE</scope>
    <source>
        <strain evidence="2">CBS 175.79</strain>
    </source>
</reference>
<keyword evidence="1" id="KW-0812">Transmembrane</keyword>
<dbReference type="AlphaFoldDB" id="A0A6A5XV19"/>
<keyword evidence="1" id="KW-0472">Membrane</keyword>
<feature type="transmembrane region" description="Helical" evidence="1">
    <location>
        <begin position="65"/>
        <end position="88"/>
    </location>
</feature>
<name>A0A6A5XV19_9PLEO</name>
<evidence type="ECO:0000313" key="2">
    <source>
        <dbReference type="EMBL" id="KAF2017062.1"/>
    </source>
</evidence>
<protein>
    <submittedName>
        <fullName evidence="2">Uncharacterized protein</fullName>
    </submittedName>
</protein>
<evidence type="ECO:0000313" key="3">
    <source>
        <dbReference type="Proteomes" id="UP000799778"/>
    </source>
</evidence>
<dbReference type="OrthoDB" id="202195at2759"/>
<dbReference type="EMBL" id="ML978068">
    <property type="protein sequence ID" value="KAF2017062.1"/>
    <property type="molecule type" value="Genomic_DNA"/>
</dbReference>
<sequence length="102" mass="11485">MATMFRATPRFYAAMRPSSAMFMRQSPQMYMRQTLRLRTPVPKEEQSAHTISQRLRTLKSLPAELIPLGIVVAIAVGFACFSLGKTLIGDKTLRLKRQGADK</sequence>